<dbReference type="RefSeq" id="WP_390230777.1">
    <property type="nucleotide sequence ID" value="NZ_JBHSCN010000006.1"/>
</dbReference>
<keyword evidence="2" id="KW-1133">Transmembrane helix</keyword>
<dbReference type="Proteomes" id="UP001595900">
    <property type="component" value="Unassembled WGS sequence"/>
</dbReference>
<keyword evidence="2" id="KW-0472">Membrane</keyword>
<protein>
    <submittedName>
        <fullName evidence="3">Uncharacterized protein</fullName>
    </submittedName>
</protein>
<comment type="caution">
    <text evidence="3">The sequence shown here is derived from an EMBL/GenBank/DDBJ whole genome shotgun (WGS) entry which is preliminary data.</text>
</comment>
<feature type="region of interest" description="Disordered" evidence="1">
    <location>
        <begin position="63"/>
        <end position="82"/>
    </location>
</feature>
<keyword evidence="4" id="KW-1185">Reference proteome</keyword>
<evidence type="ECO:0000256" key="1">
    <source>
        <dbReference type="SAM" id="MobiDB-lite"/>
    </source>
</evidence>
<accession>A0ABV8Q8Q9</accession>
<reference evidence="4" key="1">
    <citation type="journal article" date="2019" name="Int. J. Syst. Evol. Microbiol.">
        <title>The Global Catalogue of Microorganisms (GCM) 10K type strain sequencing project: providing services to taxonomists for standard genome sequencing and annotation.</title>
        <authorList>
            <consortium name="The Broad Institute Genomics Platform"/>
            <consortium name="The Broad Institute Genome Sequencing Center for Infectious Disease"/>
            <person name="Wu L."/>
            <person name="Ma J."/>
        </authorList>
    </citation>
    <scope>NUCLEOTIDE SEQUENCE [LARGE SCALE GENOMIC DNA]</scope>
    <source>
        <strain evidence="4">CGMCC 1.10363</strain>
    </source>
</reference>
<evidence type="ECO:0000256" key="2">
    <source>
        <dbReference type="SAM" id="Phobius"/>
    </source>
</evidence>
<keyword evidence="2" id="KW-0812">Transmembrane</keyword>
<proteinExistence type="predicted"/>
<feature type="transmembrane region" description="Helical" evidence="2">
    <location>
        <begin position="6"/>
        <end position="29"/>
    </location>
</feature>
<evidence type="ECO:0000313" key="4">
    <source>
        <dbReference type="Proteomes" id="UP001595900"/>
    </source>
</evidence>
<name>A0ABV8Q8Q9_9MICO</name>
<organism evidence="3 4">
    <name type="scientific">Gryllotalpicola reticulitermitis</name>
    <dbReference type="NCBI Taxonomy" id="1184153"/>
    <lineage>
        <taxon>Bacteria</taxon>
        <taxon>Bacillati</taxon>
        <taxon>Actinomycetota</taxon>
        <taxon>Actinomycetes</taxon>
        <taxon>Micrococcales</taxon>
        <taxon>Microbacteriaceae</taxon>
        <taxon>Gryllotalpicola</taxon>
    </lineage>
</organism>
<dbReference type="EMBL" id="JBHSCN010000006">
    <property type="protein sequence ID" value="MFC4244747.1"/>
    <property type="molecule type" value="Genomic_DNA"/>
</dbReference>
<gene>
    <name evidence="3" type="ORF">ACFOYW_15340</name>
</gene>
<evidence type="ECO:0000313" key="3">
    <source>
        <dbReference type="EMBL" id="MFC4244747.1"/>
    </source>
</evidence>
<sequence length="82" mass="8656">MNAVATLLALAGMIGGLWFLVEHVVVGSIRQGIRNAQRRGRLVRHAQAREARIRARGGFNGAAPSARAVGETTGTVYEGESA</sequence>